<evidence type="ECO:0000313" key="1">
    <source>
        <dbReference type="Proteomes" id="UP000887578"/>
    </source>
</evidence>
<name>A0A914Q5Y9_9BILA</name>
<sequence>MQRLLAYCDAALRHYGIRSGRLRRTEIESDENANHSEIYLLPNRIRYHKSSATSLPNVGGNRLKSKLFGNTSNNGILGNKKPLNIVQNQIRAKSLPRRQNLQSNSILSTTTQMPNITSNSVVNENINLPKIGIVH</sequence>
<evidence type="ECO:0000313" key="2">
    <source>
        <dbReference type="WBParaSite" id="PDA_v2.g24392.t1"/>
    </source>
</evidence>
<proteinExistence type="predicted"/>
<dbReference type="Proteomes" id="UP000887578">
    <property type="component" value="Unplaced"/>
</dbReference>
<protein>
    <submittedName>
        <fullName evidence="2">Uncharacterized protein</fullName>
    </submittedName>
</protein>
<reference evidence="2" key="1">
    <citation type="submission" date="2022-11" db="UniProtKB">
        <authorList>
            <consortium name="WormBaseParasite"/>
        </authorList>
    </citation>
    <scope>IDENTIFICATION</scope>
</reference>
<dbReference type="AlphaFoldDB" id="A0A914Q5Y9"/>
<keyword evidence="1" id="KW-1185">Reference proteome</keyword>
<organism evidence="1 2">
    <name type="scientific">Panagrolaimus davidi</name>
    <dbReference type="NCBI Taxonomy" id="227884"/>
    <lineage>
        <taxon>Eukaryota</taxon>
        <taxon>Metazoa</taxon>
        <taxon>Ecdysozoa</taxon>
        <taxon>Nematoda</taxon>
        <taxon>Chromadorea</taxon>
        <taxon>Rhabditida</taxon>
        <taxon>Tylenchina</taxon>
        <taxon>Panagrolaimomorpha</taxon>
        <taxon>Panagrolaimoidea</taxon>
        <taxon>Panagrolaimidae</taxon>
        <taxon>Panagrolaimus</taxon>
    </lineage>
</organism>
<dbReference type="WBParaSite" id="PDA_v2.g24392.t1">
    <property type="protein sequence ID" value="PDA_v2.g24392.t1"/>
    <property type="gene ID" value="PDA_v2.g24392"/>
</dbReference>
<accession>A0A914Q5Y9</accession>